<dbReference type="InterPro" id="IPR009003">
    <property type="entry name" value="Peptidase_S1_PA"/>
</dbReference>
<dbReference type="Gene3D" id="2.40.10.120">
    <property type="match status" value="1"/>
</dbReference>
<dbReference type="SUPFAM" id="SSF50494">
    <property type="entry name" value="Trypsin-like serine proteases"/>
    <property type="match status" value="1"/>
</dbReference>
<dbReference type="AlphaFoldDB" id="A0A6N7LSU0"/>
<dbReference type="Proteomes" id="UP000469421">
    <property type="component" value="Unassembled WGS sequence"/>
</dbReference>
<dbReference type="InterPro" id="IPR043504">
    <property type="entry name" value="Peptidase_S1_PA_chymotrypsin"/>
</dbReference>
<accession>A0A6N7LSU0</accession>
<dbReference type="RefSeq" id="WP_153500561.1">
    <property type="nucleotide sequence ID" value="NZ_WIRE01000001.1"/>
</dbReference>
<dbReference type="Pfam" id="PF13365">
    <property type="entry name" value="Trypsin_2"/>
    <property type="match status" value="1"/>
</dbReference>
<sequence>MKCPKCGHEQEGTEKCDACDIYFAKYQAIQERLKNPPPSNRRKPREREPESSSKLPLVAAAALIIGGGVYFLGDDEPVEQVPTATNEEAPPPAPHGIMAQLAESHPPGNAIEAARNATVFIETPWGSLGSGFIVRSDCTIVTNRHVVDFNEDLYRAAIYSNQSLQQTVRSEAMERQARFYELSRIHSAMLASGAPREDIEAVRDELSALGDSLNSLPGELTDAVDEQVQDMAIQARTQPIVASLVDGTEFEIHQVRRSETLDLASFQLPAENCPFITLATSSDLRQGDRLYTIGSPSGLTYTVTSGIFSGNRDMESFTALQTDAPINPGNSGGPLIREDGSVIGINTAILRGTSGIGFAIPIELAKDEFNL</sequence>
<organism evidence="2 3">
    <name type="scientific">Alcanivorax sediminis</name>
    <dbReference type="NCBI Taxonomy" id="2663008"/>
    <lineage>
        <taxon>Bacteria</taxon>
        <taxon>Pseudomonadati</taxon>
        <taxon>Pseudomonadota</taxon>
        <taxon>Gammaproteobacteria</taxon>
        <taxon>Oceanospirillales</taxon>
        <taxon>Alcanivoracaceae</taxon>
        <taxon>Alcanivorax</taxon>
    </lineage>
</organism>
<dbReference type="PANTHER" id="PTHR22939:SF129">
    <property type="entry name" value="SERINE PROTEASE HTRA2, MITOCHONDRIAL"/>
    <property type="match status" value="1"/>
</dbReference>
<dbReference type="PANTHER" id="PTHR22939">
    <property type="entry name" value="SERINE PROTEASE FAMILY S1C HTRA-RELATED"/>
    <property type="match status" value="1"/>
</dbReference>
<evidence type="ECO:0000313" key="2">
    <source>
        <dbReference type="EMBL" id="MQX53302.1"/>
    </source>
</evidence>
<proteinExistence type="predicted"/>
<dbReference type="Gene3D" id="2.40.10.10">
    <property type="entry name" value="Trypsin-like serine proteases"/>
    <property type="match status" value="1"/>
</dbReference>
<dbReference type="GO" id="GO:0008233">
    <property type="term" value="F:peptidase activity"/>
    <property type="evidence" value="ECO:0007669"/>
    <property type="project" value="UniProtKB-KW"/>
</dbReference>
<comment type="caution">
    <text evidence="2">The sequence shown here is derived from an EMBL/GenBank/DDBJ whole genome shotgun (WGS) entry which is preliminary data.</text>
</comment>
<keyword evidence="2" id="KW-0645">Protease</keyword>
<protein>
    <submittedName>
        <fullName evidence="2">Trypsin-like serine protease</fullName>
    </submittedName>
</protein>
<evidence type="ECO:0000256" key="1">
    <source>
        <dbReference type="SAM" id="MobiDB-lite"/>
    </source>
</evidence>
<gene>
    <name evidence="2" type="ORF">GFN93_08575</name>
</gene>
<keyword evidence="2" id="KW-0378">Hydrolase</keyword>
<dbReference type="GO" id="GO:0006508">
    <property type="term" value="P:proteolysis"/>
    <property type="evidence" value="ECO:0007669"/>
    <property type="project" value="UniProtKB-KW"/>
</dbReference>
<evidence type="ECO:0000313" key="3">
    <source>
        <dbReference type="Proteomes" id="UP000469421"/>
    </source>
</evidence>
<dbReference type="EMBL" id="WIRE01000001">
    <property type="protein sequence ID" value="MQX53302.1"/>
    <property type="molecule type" value="Genomic_DNA"/>
</dbReference>
<feature type="region of interest" description="Disordered" evidence="1">
    <location>
        <begin position="30"/>
        <end position="54"/>
    </location>
</feature>
<reference evidence="2 3" key="1">
    <citation type="submission" date="2019-10" db="EMBL/GenBank/DDBJ databases">
        <title>Alcanivorax sp.PA15-N-34 draft genome sequence.</title>
        <authorList>
            <person name="Liao X."/>
            <person name="Shao Z."/>
        </authorList>
    </citation>
    <scope>NUCLEOTIDE SEQUENCE [LARGE SCALE GENOMIC DNA]</scope>
    <source>
        <strain evidence="2 3">PA15-N-34</strain>
    </source>
</reference>
<name>A0A6N7LSU0_9GAMM</name>
<keyword evidence="3" id="KW-1185">Reference proteome</keyword>